<feature type="non-terminal residue" evidence="9">
    <location>
        <position position="1"/>
    </location>
</feature>
<dbReference type="InterPro" id="IPR036872">
    <property type="entry name" value="CH_dom_sf"/>
</dbReference>
<keyword evidence="4" id="KW-1133">Transmembrane helix</keyword>
<dbReference type="Gene3D" id="1.10.418.10">
    <property type="entry name" value="Calponin-like domain"/>
    <property type="match status" value="1"/>
</dbReference>
<dbReference type="GO" id="GO:0005737">
    <property type="term" value="C:cytoplasm"/>
    <property type="evidence" value="ECO:0007669"/>
    <property type="project" value="TreeGrafter"/>
</dbReference>
<name>A0AAW0Y952_CHEQU</name>
<accession>A0AAW0Y952</accession>
<keyword evidence="2" id="KW-0812">Transmembrane</keyword>
<keyword evidence="3" id="KW-0677">Repeat</keyword>
<evidence type="ECO:0000256" key="6">
    <source>
        <dbReference type="SAM" id="Coils"/>
    </source>
</evidence>
<dbReference type="GO" id="GO:0051015">
    <property type="term" value="F:actin filament binding"/>
    <property type="evidence" value="ECO:0007669"/>
    <property type="project" value="TreeGrafter"/>
</dbReference>
<evidence type="ECO:0000256" key="4">
    <source>
        <dbReference type="ARBA" id="ARBA00022989"/>
    </source>
</evidence>
<evidence type="ECO:0000256" key="5">
    <source>
        <dbReference type="ARBA" id="ARBA00023136"/>
    </source>
</evidence>
<dbReference type="EMBL" id="JARKIK010000003">
    <property type="protein sequence ID" value="KAK8753240.1"/>
    <property type="molecule type" value="Genomic_DNA"/>
</dbReference>
<gene>
    <name evidence="9" type="ORF">OTU49_003384</name>
</gene>
<dbReference type="GO" id="GO:0005640">
    <property type="term" value="C:nuclear outer membrane"/>
    <property type="evidence" value="ECO:0007669"/>
    <property type="project" value="TreeGrafter"/>
</dbReference>
<evidence type="ECO:0000256" key="2">
    <source>
        <dbReference type="ARBA" id="ARBA00022692"/>
    </source>
</evidence>
<keyword evidence="5" id="KW-0472">Membrane</keyword>
<keyword evidence="6" id="KW-0175">Coiled coil</keyword>
<dbReference type="InterPro" id="IPR001715">
    <property type="entry name" value="CH_dom"/>
</dbReference>
<keyword evidence="10" id="KW-1185">Reference proteome</keyword>
<dbReference type="GO" id="GO:0007097">
    <property type="term" value="P:nuclear migration"/>
    <property type="evidence" value="ECO:0007669"/>
    <property type="project" value="TreeGrafter"/>
</dbReference>
<feature type="non-terminal residue" evidence="9">
    <location>
        <position position="228"/>
    </location>
</feature>
<evidence type="ECO:0000256" key="1">
    <source>
        <dbReference type="ARBA" id="ARBA00004370"/>
    </source>
</evidence>
<evidence type="ECO:0000256" key="7">
    <source>
        <dbReference type="SAM" id="MobiDB-lite"/>
    </source>
</evidence>
<evidence type="ECO:0000259" key="8">
    <source>
        <dbReference type="PROSITE" id="PS50021"/>
    </source>
</evidence>
<dbReference type="SMART" id="SM00033">
    <property type="entry name" value="CH"/>
    <property type="match status" value="1"/>
</dbReference>
<organism evidence="9 10">
    <name type="scientific">Cherax quadricarinatus</name>
    <name type="common">Australian red claw crayfish</name>
    <dbReference type="NCBI Taxonomy" id="27406"/>
    <lineage>
        <taxon>Eukaryota</taxon>
        <taxon>Metazoa</taxon>
        <taxon>Ecdysozoa</taxon>
        <taxon>Arthropoda</taxon>
        <taxon>Crustacea</taxon>
        <taxon>Multicrustacea</taxon>
        <taxon>Malacostraca</taxon>
        <taxon>Eumalacostraca</taxon>
        <taxon>Eucarida</taxon>
        <taxon>Decapoda</taxon>
        <taxon>Pleocyemata</taxon>
        <taxon>Astacidea</taxon>
        <taxon>Parastacoidea</taxon>
        <taxon>Parastacidae</taxon>
        <taxon>Cherax</taxon>
    </lineage>
</organism>
<proteinExistence type="predicted"/>
<comment type="subcellular location">
    <subcellularLocation>
        <location evidence="1">Membrane</location>
    </subcellularLocation>
</comment>
<evidence type="ECO:0000313" key="10">
    <source>
        <dbReference type="Proteomes" id="UP001445076"/>
    </source>
</evidence>
<evidence type="ECO:0000313" key="9">
    <source>
        <dbReference type="EMBL" id="KAK8753240.1"/>
    </source>
</evidence>
<dbReference type="AlphaFoldDB" id="A0AAW0Y952"/>
<feature type="region of interest" description="Disordered" evidence="7">
    <location>
        <begin position="1"/>
        <end position="72"/>
    </location>
</feature>
<sequence length="228" mass="25853">EPWSPSRPSPLIYSDREPLSPTPSRSSSSAQKERDVLSPTPVRTPLSPKDRDQSSPTPARLFLHRDTRSPCNVKPSQVLMRERGASGTPLSMFGFPGPDFEYMPSTQELIERQSQDFIDERLAEFQAQIHQLQDEQERVQKKTFMNWINAHLARHVPPLKLNELIEDLKDGTALLALLEVLSGEKLPIEKGRVLRRPHFLSNANTALQFLQSKRIKLVNINSTDLVDG</sequence>
<dbReference type="PROSITE" id="PS50021">
    <property type="entry name" value="CH"/>
    <property type="match status" value="1"/>
</dbReference>
<dbReference type="GO" id="GO:0034993">
    <property type="term" value="C:meiotic nuclear membrane microtubule tethering complex"/>
    <property type="evidence" value="ECO:0007669"/>
    <property type="project" value="TreeGrafter"/>
</dbReference>
<evidence type="ECO:0000256" key="3">
    <source>
        <dbReference type="ARBA" id="ARBA00022737"/>
    </source>
</evidence>
<dbReference type="Proteomes" id="UP001445076">
    <property type="component" value="Unassembled WGS sequence"/>
</dbReference>
<dbReference type="Pfam" id="PF00307">
    <property type="entry name" value="CH"/>
    <property type="match status" value="1"/>
</dbReference>
<dbReference type="PANTHER" id="PTHR47535">
    <property type="entry name" value="MUSCLE-SPECIFIC PROTEIN 300 KDA, ISOFORM G"/>
    <property type="match status" value="1"/>
</dbReference>
<dbReference type="InterPro" id="IPR052403">
    <property type="entry name" value="LINC-complex_assoc"/>
</dbReference>
<dbReference type="SUPFAM" id="SSF47576">
    <property type="entry name" value="Calponin-homology domain, CH-domain"/>
    <property type="match status" value="1"/>
</dbReference>
<feature type="coiled-coil region" evidence="6">
    <location>
        <begin position="115"/>
        <end position="142"/>
    </location>
</feature>
<protein>
    <recommendedName>
        <fullName evidence="8">Calponin-homology (CH) domain-containing protein</fullName>
    </recommendedName>
</protein>
<dbReference type="PANTHER" id="PTHR47535:SF1">
    <property type="entry name" value="NESPRIN-1"/>
    <property type="match status" value="1"/>
</dbReference>
<reference evidence="9 10" key="1">
    <citation type="journal article" date="2024" name="BMC Genomics">
        <title>Genome assembly of redclaw crayfish (Cherax quadricarinatus) provides insights into its immune adaptation and hypoxia tolerance.</title>
        <authorList>
            <person name="Liu Z."/>
            <person name="Zheng J."/>
            <person name="Li H."/>
            <person name="Fang K."/>
            <person name="Wang S."/>
            <person name="He J."/>
            <person name="Zhou D."/>
            <person name="Weng S."/>
            <person name="Chi M."/>
            <person name="Gu Z."/>
            <person name="He J."/>
            <person name="Li F."/>
            <person name="Wang M."/>
        </authorList>
    </citation>
    <scope>NUCLEOTIDE SEQUENCE [LARGE SCALE GENOMIC DNA]</scope>
    <source>
        <strain evidence="9">ZL_2023a</strain>
    </source>
</reference>
<comment type="caution">
    <text evidence="9">The sequence shown here is derived from an EMBL/GenBank/DDBJ whole genome shotgun (WGS) entry which is preliminary data.</text>
</comment>
<feature type="domain" description="Calponin-homology (CH)" evidence="8">
    <location>
        <begin position="138"/>
        <end position="228"/>
    </location>
</feature>